<dbReference type="InterPro" id="IPR036291">
    <property type="entry name" value="NAD(P)-bd_dom_sf"/>
</dbReference>
<keyword evidence="2" id="KW-1185">Reference proteome</keyword>
<name>A0A4Z2EZ74_9TELE</name>
<dbReference type="AlphaFoldDB" id="A0A4Z2EZ74"/>
<dbReference type="Proteomes" id="UP000314294">
    <property type="component" value="Unassembled WGS sequence"/>
</dbReference>
<evidence type="ECO:0000313" key="2">
    <source>
        <dbReference type="Proteomes" id="UP000314294"/>
    </source>
</evidence>
<reference evidence="1 2" key="1">
    <citation type="submission" date="2019-03" db="EMBL/GenBank/DDBJ databases">
        <title>First draft genome of Liparis tanakae, snailfish: a comprehensive survey of snailfish specific genes.</title>
        <authorList>
            <person name="Kim W."/>
            <person name="Song I."/>
            <person name="Jeong J.-H."/>
            <person name="Kim D."/>
            <person name="Kim S."/>
            <person name="Ryu S."/>
            <person name="Song J.Y."/>
            <person name="Lee S.K."/>
        </authorList>
    </citation>
    <scope>NUCLEOTIDE SEQUENCE [LARGE SCALE GENOMIC DNA]</scope>
    <source>
        <tissue evidence="1">Muscle</tissue>
    </source>
</reference>
<dbReference type="SUPFAM" id="SSF51735">
    <property type="entry name" value="NAD(P)-binding Rossmann-fold domains"/>
    <property type="match status" value="1"/>
</dbReference>
<accession>A0A4Z2EZ74</accession>
<gene>
    <name evidence="1" type="primary">BLVRA</name>
    <name evidence="1" type="ORF">EYF80_055952</name>
</gene>
<sequence length="98" mass="10649">MLGAVVVGVGLAGCVRIRDMSAPPAGSPAPTMQVRGFISRRSLGPQHGVSQMSQEEALSREDVEVAFICTENVLHKDSVRYVCQRCGEGHQVQRLWTL</sequence>
<dbReference type="Gene3D" id="3.40.50.720">
    <property type="entry name" value="NAD(P)-binding Rossmann-like Domain"/>
    <property type="match status" value="1"/>
</dbReference>
<protein>
    <submittedName>
        <fullName evidence="1">Biliverdin reductase A</fullName>
    </submittedName>
</protein>
<dbReference type="EMBL" id="SRLO01002100">
    <property type="protein sequence ID" value="TNN33890.1"/>
    <property type="molecule type" value="Genomic_DNA"/>
</dbReference>
<proteinExistence type="predicted"/>
<organism evidence="1 2">
    <name type="scientific">Liparis tanakae</name>
    <name type="common">Tanaka's snailfish</name>
    <dbReference type="NCBI Taxonomy" id="230148"/>
    <lineage>
        <taxon>Eukaryota</taxon>
        <taxon>Metazoa</taxon>
        <taxon>Chordata</taxon>
        <taxon>Craniata</taxon>
        <taxon>Vertebrata</taxon>
        <taxon>Euteleostomi</taxon>
        <taxon>Actinopterygii</taxon>
        <taxon>Neopterygii</taxon>
        <taxon>Teleostei</taxon>
        <taxon>Neoteleostei</taxon>
        <taxon>Acanthomorphata</taxon>
        <taxon>Eupercaria</taxon>
        <taxon>Perciformes</taxon>
        <taxon>Cottioidei</taxon>
        <taxon>Cottales</taxon>
        <taxon>Liparidae</taxon>
        <taxon>Liparis</taxon>
    </lineage>
</organism>
<evidence type="ECO:0000313" key="1">
    <source>
        <dbReference type="EMBL" id="TNN33890.1"/>
    </source>
</evidence>
<comment type="caution">
    <text evidence="1">The sequence shown here is derived from an EMBL/GenBank/DDBJ whole genome shotgun (WGS) entry which is preliminary data.</text>
</comment>
<dbReference type="OrthoDB" id="2129491at2759"/>